<dbReference type="PROSITE" id="PS51390">
    <property type="entry name" value="WAP"/>
    <property type="match status" value="1"/>
</dbReference>
<dbReference type="InterPro" id="IPR012337">
    <property type="entry name" value="RNaseH-like_sf"/>
</dbReference>
<proteinExistence type="predicted"/>
<dbReference type="InterPro" id="IPR003598">
    <property type="entry name" value="Ig_sub2"/>
</dbReference>
<dbReference type="InterPro" id="IPR007110">
    <property type="entry name" value="Ig-like_dom"/>
</dbReference>
<evidence type="ECO:0000259" key="9">
    <source>
        <dbReference type="PROSITE" id="PS51390"/>
    </source>
</evidence>
<organism evidence="10 11">
    <name type="scientific">Araneus ventricosus</name>
    <name type="common">Orbweaver spider</name>
    <name type="synonym">Epeira ventricosa</name>
    <dbReference type="NCBI Taxonomy" id="182803"/>
    <lineage>
        <taxon>Eukaryota</taxon>
        <taxon>Metazoa</taxon>
        <taxon>Ecdysozoa</taxon>
        <taxon>Arthropoda</taxon>
        <taxon>Chelicerata</taxon>
        <taxon>Arachnida</taxon>
        <taxon>Araneae</taxon>
        <taxon>Araneomorphae</taxon>
        <taxon>Entelegynae</taxon>
        <taxon>Araneoidea</taxon>
        <taxon>Araneidae</taxon>
        <taxon>Araneus</taxon>
    </lineage>
</organism>
<dbReference type="SUPFAM" id="SSF53098">
    <property type="entry name" value="Ribonuclease H-like"/>
    <property type="match status" value="1"/>
</dbReference>
<dbReference type="InterPro" id="IPR013783">
    <property type="entry name" value="Ig-like_fold"/>
</dbReference>
<dbReference type="PROSITE" id="PS50900">
    <property type="entry name" value="PLAC"/>
    <property type="match status" value="1"/>
</dbReference>
<dbReference type="Gene3D" id="4.10.75.10">
    <property type="entry name" value="Elafin-like"/>
    <property type="match status" value="1"/>
</dbReference>
<dbReference type="InterPro" id="IPR036880">
    <property type="entry name" value="Kunitz_BPTI_sf"/>
</dbReference>
<dbReference type="CDD" id="cd00199">
    <property type="entry name" value="WAP"/>
    <property type="match status" value="1"/>
</dbReference>
<dbReference type="PANTHER" id="PTHR45913">
    <property type="entry name" value="EPM2A-INTERACTING PROTEIN 1"/>
    <property type="match status" value="1"/>
</dbReference>
<name>A0A4Y2II58_ARAVE</name>
<dbReference type="InterPro" id="IPR008197">
    <property type="entry name" value="WAP_dom"/>
</dbReference>
<dbReference type="SMART" id="SM00408">
    <property type="entry name" value="IGc2"/>
    <property type="match status" value="2"/>
</dbReference>
<dbReference type="FunFam" id="2.60.40.10:FF:000032">
    <property type="entry name" value="palladin isoform X1"/>
    <property type="match status" value="1"/>
</dbReference>
<keyword evidence="2" id="KW-0800">Toxin</keyword>
<dbReference type="Pfam" id="PF00014">
    <property type="entry name" value="Kunitz_BPTI"/>
    <property type="match status" value="1"/>
</dbReference>
<dbReference type="InterPro" id="IPR020901">
    <property type="entry name" value="Prtase_inh_Kunz-CS"/>
</dbReference>
<dbReference type="SUPFAM" id="SSF57362">
    <property type="entry name" value="BPTI-like"/>
    <property type="match status" value="1"/>
</dbReference>
<evidence type="ECO:0000259" key="8">
    <source>
        <dbReference type="PROSITE" id="PS50900"/>
    </source>
</evidence>
<keyword evidence="3" id="KW-0732">Signal</keyword>
<dbReference type="SMART" id="SM00217">
    <property type="entry name" value="WAP"/>
    <property type="match status" value="1"/>
</dbReference>
<dbReference type="Pfam" id="PF08686">
    <property type="entry name" value="PLAC"/>
    <property type="match status" value="1"/>
</dbReference>
<dbReference type="Pfam" id="PF07679">
    <property type="entry name" value="I-set"/>
    <property type="match status" value="1"/>
</dbReference>
<dbReference type="GO" id="GO:0090729">
    <property type="term" value="F:toxin activity"/>
    <property type="evidence" value="ECO:0007669"/>
    <property type="project" value="UniProtKB-KW"/>
</dbReference>
<dbReference type="SUPFAM" id="SSF48726">
    <property type="entry name" value="Immunoglobulin"/>
    <property type="match status" value="2"/>
</dbReference>
<dbReference type="InterPro" id="IPR036645">
    <property type="entry name" value="Elafin-like_sf"/>
</dbReference>
<evidence type="ECO:0000256" key="1">
    <source>
        <dbReference type="ARBA" id="ARBA00002878"/>
    </source>
</evidence>
<protein>
    <submittedName>
        <fullName evidence="10">Papilin</fullName>
    </submittedName>
</protein>
<keyword evidence="5" id="KW-0393">Immunoglobulin domain</keyword>
<dbReference type="InterPro" id="IPR002223">
    <property type="entry name" value="Kunitz_BPTI"/>
</dbReference>
<gene>
    <name evidence="10" type="primary">Ppn_22</name>
    <name evidence="10" type="ORF">AVEN_230139_1</name>
</gene>
<dbReference type="EMBL" id="BGPR01002654">
    <property type="protein sequence ID" value="GBM76969.1"/>
    <property type="molecule type" value="Genomic_DNA"/>
</dbReference>
<comment type="function">
    <text evidence="1">Has antibacterial activity.</text>
</comment>
<dbReference type="AlphaFoldDB" id="A0A4Y2II58"/>
<dbReference type="Pfam" id="PF00095">
    <property type="entry name" value="WAP"/>
    <property type="match status" value="1"/>
</dbReference>
<dbReference type="InterPro" id="IPR003599">
    <property type="entry name" value="Ig_sub"/>
</dbReference>
<reference evidence="10 11" key="1">
    <citation type="journal article" date="2019" name="Sci. Rep.">
        <title>Orb-weaving spider Araneus ventricosus genome elucidates the spidroin gene catalogue.</title>
        <authorList>
            <person name="Kono N."/>
            <person name="Nakamura H."/>
            <person name="Ohtoshi R."/>
            <person name="Moran D.A.P."/>
            <person name="Shinohara A."/>
            <person name="Yoshida Y."/>
            <person name="Fujiwara M."/>
            <person name="Mori M."/>
            <person name="Tomita M."/>
            <person name="Arakawa K."/>
        </authorList>
    </citation>
    <scope>NUCLEOTIDE SEQUENCE [LARGE SCALE GENOMIC DNA]</scope>
</reference>
<evidence type="ECO:0000256" key="4">
    <source>
        <dbReference type="ARBA" id="ARBA00023157"/>
    </source>
</evidence>
<dbReference type="GO" id="GO:0004867">
    <property type="term" value="F:serine-type endopeptidase inhibitor activity"/>
    <property type="evidence" value="ECO:0007669"/>
    <property type="project" value="InterPro"/>
</dbReference>
<dbReference type="OrthoDB" id="6435119at2759"/>
<feature type="domain" description="WAP" evidence="9">
    <location>
        <begin position="502"/>
        <end position="552"/>
    </location>
</feature>
<dbReference type="PROSITE" id="PS50279">
    <property type="entry name" value="BPTI_KUNITZ_2"/>
    <property type="match status" value="1"/>
</dbReference>
<dbReference type="GO" id="GO:0005576">
    <property type="term" value="C:extracellular region"/>
    <property type="evidence" value="ECO:0007669"/>
    <property type="project" value="InterPro"/>
</dbReference>
<dbReference type="PROSITE" id="PS50835">
    <property type="entry name" value="IG_LIKE"/>
    <property type="match status" value="2"/>
</dbReference>
<dbReference type="Pfam" id="PF13927">
    <property type="entry name" value="Ig_3"/>
    <property type="match status" value="1"/>
</dbReference>
<evidence type="ECO:0000256" key="2">
    <source>
        <dbReference type="ARBA" id="ARBA00022656"/>
    </source>
</evidence>
<sequence>MTGIHRGVTSILQKKINHEILTFHCIIHQETLCAQTFPAEIVEVMNLVIKIINSILAKALYHRQFKDFLEEIDIQFSDLLMHNKVRWLSRGNVLQRFALCLSEIKTFLNEKSIDHPQLEEDIGFQKFNFMVDTTMKVNELNLKLQGKGNPAYALLEEIVCFEKKKLLLFVEDIESGKLLHFQNLKQYRDETNATIDTNYFSTSLKNMKDGFAERFEQFKTNKSTFAFIVNPLNTNTNEINIEPFGIDAGSLQMQLLDLKTKDLWSGKFTELKSELEVQKCMHIAQHKWTALKEISRVEALIFGAWNSLPECYSEVKKLAYGVLTIFVSTYSCEQAFSCMNIIKMKPVQQSTAAATFITNEEICRQKPDEGHCGYSQSRFYYEPMKAMCLPFVYKGCGGNKNRFKTADLCMRFCSGIQGPGPVRDAAVGEVAPVEQNRNCPTSNCEQLQCPHGIEEIIDIRGCTSCLCTNPCEDHSCPEGSQCVVEKHRTADGDVQSQPLCRLKSKRGQCPTTPQSEHLLNGTCHDRCQTDADCPGGLKCCFVSCARICVLPSFADEEQSIEENTIEETETPRPPQILAARKDIAVKKGTPALLRCIVKGYPAPKITWNHRNLPLDSDSGDYKISPDGSLHIMSVNDAHEGMYTCTADNGVGKSVTRFFNLIVYVDTKVNVTLATPKYKLNSTLQLDCLVSGTQPMLVSWHLGKDSQPLHSDGHREILANHTLFITSAQYNDSGTYVCEAQNQHGKASASLDIRVHDISVPSTCKDSPFFTSCAMIVKQNYCINPTYAKYCCLSCAISGQLQNTGDTVS</sequence>
<evidence type="ECO:0000313" key="10">
    <source>
        <dbReference type="EMBL" id="GBM76969.1"/>
    </source>
</evidence>
<dbReference type="Gene3D" id="4.10.410.10">
    <property type="entry name" value="Pancreatic trypsin inhibitor Kunitz domain"/>
    <property type="match status" value="1"/>
</dbReference>
<dbReference type="SMART" id="SM00131">
    <property type="entry name" value="KU"/>
    <property type="match status" value="1"/>
</dbReference>
<dbReference type="Proteomes" id="UP000499080">
    <property type="component" value="Unassembled WGS sequence"/>
</dbReference>
<evidence type="ECO:0000256" key="3">
    <source>
        <dbReference type="ARBA" id="ARBA00022729"/>
    </source>
</evidence>
<evidence type="ECO:0000313" key="11">
    <source>
        <dbReference type="Proteomes" id="UP000499080"/>
    </source>
</evidence>
<feature type="domain" description="BPTI/Kunitz inhibitor" evidence="6">
    <location>
        <begin position="363"/>
        <end position="413"/>
    </location>
</feature>
<dbReference type="PRINTS" id="PR00759">
    <property type="entry name" value="BASICPTASE"/>
</dbReference>
<dbReference type="CDD" id="cd00096">
    <property type="entry name" value="Ig"/>
    <property type="match status" value="1"/>
</dbReference>
<comment type="caution">
    <text evidence="10">The sequence shown here is derived from an EMBL/GenBank/DDBJ whole genome shotgun (WGS) entry which is preliminary data.</text>
</comment>
<accession>A0A4Y2II58</accession>
<keyword evidence="11" id="KW-1185">Reference proteome</keyword>
<dbReference type="PROSITE" id="PS00280">
    <property type="entry name" value="BPTI_KUNITZ_1"/>
    <property type="match status" value="1"/>
</dbReference>
<dbReference type="InterPro" id="IPR036179">
    <property type="entry name" value="Ig-like_dom_sf"/>
</dbReference>
<dbReference type="InterPro" id="IPR013098">
    <property type="entry name" value="Ig_I-set"/>
</dbReference>
<feature type="domain" description="Ig-like" evidence="7">
    <location>
        <begin position="666"/>
        <end position="753"/>
    </location>
</feature>
<dbReference type="SMART" id="SM00409">
    <property type="entry name" value="IG"/>
    <property type="match status" value="2"/>
</dbReference>
<keyword evidence="4" id="KW-1015">Disulfide bond</keyword>
<feature type="domain" description="PLAC" evidence="8">
    <location>
        <begin position="759"/>
        <end position="798"/>
    </location>
</feature>
<dbReference type="InterPro" id="IPR010909">
    <property type="entry name" value="PLAC"/>
</dbReference>
<evidence type="ECO:0000259" key="6">
    <source>
        <dbReference type="PROSITE" id="PS50279"/>
    </source>
</evidence>
<dbReference type="PANTHER" id="PTHR45913:SF10">
    <property type="entry name" value="DUF4371 DOMAIN-CONTAINING PROTEIN"/>
    <property type="match status" value="1"/>
</dbReference>
<evidence type="ECO:0000256" key="5">
    <source>
        <dbReference type="ARBA" id="ARBA00023319"/>
    </source>
</evidence>
<feature type="domain" description="Ig-like" evidence="7">
    <location>
        <begin position="574"/>
        <end position="655"/>
    </location>
</feature>
<dbReference type="Gene3D" id="2.60.40.10">
    <property type="entry name" value="Immunoglobulins"/>
    <property type="match status" value="2"/>
</dbReference>
<dbReference type="SUPFAM" id="SSF57256">
    <property type="entry name" value="Elafin-like"/>
    <property type="match status" value="1"/>
</dbReference>
<evidence type="ECO:0000259" key="7">
    <source>
        <dbReference type="PROSITE" id="PS50835"/>
    </source>
</evidence>